<name>A0A366CYY6_9NOCA</name>
<keyword evidence="1" id="KW-1133">Transmembrane helix</keyword>
<evidence type="ECO:0000256" key="1">
    <source>
        <dbReference type="SAM" id="Phobius"/>
    </source>
</evidence>
<evidence type="ECO:0000313" key="3">
    <source>
        <dbReference type="Proteomes" id="UP000252586"/>
    </source>
</evidence>
<dbReference type="RefSeq" id="WP_067512562.1">
    <property type="nucleotide sequence ID" value="NZ_QNRE01000023.1"/>
</dbReference>
<organism evidence="2 3">
    <name type="scientific">Nocardia puris</name>
    <dbReference type="NCBI Taxonomy" id="208602"/>
    <lineage>
        <taxon>Bacteria</taxon>
        <taxon>Bacillati</taxon>
        <taxon>Actinomycetota</taxon>
        <taxon>Actinomycetes</taxon>
        <taxon>Mycobacteriales</taxon>
        <taxon>Nocardiaceae</taxon>
        <taxon>Nocardia</taxon>
    </lineage>
</organism>
<proteinExistence type="predicted"/>
<keyword evidence="1" id="KW-0812">Transmembrane</keyword>
<reference evidence="2 3" key="1">
    <citation type="submission" date="2018-06" db="EMBL/GenBank/DDBJ databases">
        <title>Genomic Encyclopedia of Type Strains, Phase IV (KMG-IV): sequencing the most valuable type-strain genomes for metagenomic binning, comparative biology and taxonomic classification.</title>
        <authorList>
            <person name="Goeker M."/>
        </authorList>
    </citation>
    <scope>NUCLEOTIDE SEQUENCE [LARGE SCALE GENOMIC DNA]</scope>
    <source>
        <strain evidence="2 3">DSM 44599</strain>
    </source>
</reference>
<sequence length="149" mass="15224">MSSFRQRKTRRALRAGLIGSAGFVALWAFVGAVGLVSGGAELGPDITARLPFGSPIPAGVLLAAIVGAPMAATAVLALRADPIAPIVGLGSGALLIGWVTVQPFVIGRFTWLQPVVGLLGVAVCLLAYRLRRPDLRTGTPTVPFGSSPA</sequence>
<comment type="caution">
    <text evidence="2">The sequence shown here is derived from an EMBL/GenBank/DDBJ whole genome shotgun (WGS) entry which is preliminary data.</text>
</comment>
<gene>
    <name evidence="2" type="ORF">DFR74_12351</name>
</gene>
<feature type="transmembrane region" description="Helical" evidence="1">
    <location>
        <begin position="111"/>
        <end position="128"/>
    </location>
</feature>
<keyword evidence="1" id="KW-0472">Membrane</keyword>
<dbReference type="OrthoDB" id="4570804at2"/>
<keyword evidence="3" id="KW-1185">Reference proteome</keyword>
<dbReference type="EMBL" id="QNRE01000023">
    <property type="protein sequence ID" value="RBO82434.1"/>
    <property type="molecule type" value="Genomic_DNA"/>
</dbReference>
<dbReference type="Proteomes" id="UP000252586">
    <property type="component" value="Unassembled WGS sequence"/>
</dbReference>
<dbReference type="AlphaFoldDB" id="A0A366CYY6"/>
<feature type="transmembrane region" description="Helical" evidence="1">
    <location>
        <begin position="12"/>
        <end position="36"/>
    </location>
</feature>
<feature type="transmembrane region" description="Helical" evidence="1">
    <location>
        <begin position="85"/>
        <end position="105"/>
    </location>
</feature>
<accession>A0A366CYY6</accession>
<evidence type="ECO:0000313" key="2">
    <source>
        <dbReference type="EMBL" id="RBO82434.1"/>
    </source>
</evidence>
<dbReference type="STRING" id="1210090.GCA_001613185_05439"/>
<protein>
    <submittedName>
        <fullName evidence="2">Uncharacterized protein</fullName>
    </submittedName>
</protein>
<feature type="transmembrane region" description="Helical" evidence="1">
    <location>
        <begin position="56"/>
        <end position="78"/>
    </location>
</feature>